<gene>
    <name evidence="2" type="ORF">SAMN05216252_10419</name>
</gene>
<organism evidence="2 3">
    <name type="scientific">Actinacidiphila glaucinigra</name>
    <dbReference type="NCBI Taxonomy" id="235986"/>
    <lineage>
        <taxon>Bacteria</taxon>
        <taxon>Bacillati</taxon>
        <taxon>Actinomycetota</taxon>
        <taxon>Actinomycetes</taxon>
        <taxon>Kitasatosporales</taxon>
        <taxon>Streptomycetaceae</taxon>
        <taxon>Actinacidiphila</taxon>
    </lineage>
</organism>
<dbReference type="EMBL" id="FZOF01000004">
    <property type="protein sequence ID" value="SNS19251.1"/>
    <property type="molecule type" value="Genomic_DNA"/>
</dbReference>
<keyword evidence="3" id="KW-1185">Reference proteome</keyword>
<dbReference type="RefSeq" id="WP_089223159.1">
    <property type="nucleotide sequence ID" value="NZ_FZOF01000004.1"/>
</dbReference>
<dbReference type="PANTHER" id="PTHR42815:SF2">
    <property type="entry name" value="FAD-BINDING, PUTATIVE (AFU_ORTHOLOGUE AFUA_6G07600)-RELATED"/>
    <property type="match status" value="1"/>
</dbReference>
<sequence>MTRHTGFHEGELAVQRRAGVAREAARLRGMLDPPHLGRGVSLFLADRDLAVLGARDEDGRLWASPLTGAPGFLSTRGDALRVGTRPRAGDPLAGLPSGGAAALIVIDLASRRRLRLNGTLAAADDAGFELAVDQAYGNCPQYIQQRLLAPAPADGPGGEDTPAAGARPADRLDAAQAAVVGRADTFFLGTAHPERGADVSHRGGPPGFVRVTDDGGLWWPDYPGNNMFNSLGNLASDPAAALLFVDFVTGTTLQLSGTAAVDWTAPGAPGDDGGTGRRVRFTPRHVATGRVPVRADAVLPYRLNPPLTT</sequence>
<dbReference type="OrthoDB" id="9786134at2"/>
<dbReference type="InterPro" id="IPR012349">
    <property type="entry name" value="Split_barrel_FMN-bd"/>
</dbReference>
<dbReference type="Pfam" id="PF01243">
    <property type="entry name" value="PNPOx_N"/>
    <property type="match status" value="1"/>
</dbReference>
<dbReference type="PANTHER" id="PTHR42815">
    <property type="entry name" value="FAD-BINDING, PUTATIVE (AFU_ORTHOLOGUE AFUA_6G07600)-RELATED"/>
    <property type="match status" value="1"/>
</dbReference>
<reference evidence="2 3" key="1">
    <citation type="submission" date="2017-06" db="EMBL/GenBank/DDBJ databases">
        <authorList>
            <person name="Kim H.J."/>
            <person name="Triplett B.A."/>
        </authorList>
    </citation>
    <scope>NUCLEOTIDE SEQUENCE [LARGE SCALE GENOMIC DNA]</scope>
    <source>
        <strain evidence="2 3">CGMCC 4.1858</strain>
    </source>
</reference>
<protein>
    <recommendedName>
        <fullName evidence="1">Pyridoxamine 5'-phosphate oxidase N-terminal domain-containing protein</fullName>
    </recommendedName>
</protein>
<accession>A0A239CHV8</accession>
<dbReference type="SUPFAM" id="SSF50475">
    <property type="entry name" value="FMN-binding split barrel"/>
    <property type="match status" value="1"/>
</dbReference>
<name>A0A239CHV8_9ACTN</name>
<dbReference type="Proteomes" id="UP000198280">
    <property type="component" value="Unassembled WGS sequence"/>
</dbReference>
<dbReference type="AlphaFoldDB" id="A0A239CHV8"/>
<dbReference type="Gene3D" id="2.30.110.10">
    <property type="entry name" value="Electron Transport, Fmn-binding Protein, Chain A"/>
    <property type="match status" value="1"/>
</dbReference>
<evidence type="ECO:0000313" key="3">
    <source>
        <dbReference type="Proteomes" id="UP000198280"/>
    </source>
</evidence>
<dbReference type="InterPro" id="IPR011576">
    <property type="entry name" value="Pyridox_Oxase_N"/>
</dbReference>
<evidence type="ECO:0000259" key="1">
    <source>
        <dbReference type="Pfam" id="PF01243"/>
    </source>
</evidence>
<proteinExistence type="predicted"/>
<evidence type="ECO:0000313" key="2">
    <source>
        <dbReference type="EMBL" id="SNS19251.1"/>
    </source>
</evidence>
<feature type="domain" description="Pyridoxamine 5'-phosphate oxidase N-terminal" evidence="1">
    <location>
        <begin position="173"/>
        <end position="261"/>
    </location>
</feature>